<keyword evidence="3" id="KW-1185">Reference proteome</keyword>
<dbReference type="SUPFAM" id="SSF53335">
    <property type="entry name" value="S-adenosyl-L-methionine-dependent methyltransferases"/>
    <property type="match status" value="1"/>
</dbReference>
<dbReference type="RefSeq" id="WP_230271266.1">
    <property type="nucleotide sequence ID" value="NZ_JAJKFW010000006.1"/>
</dbReference>
<evidence type="ECO:0000259" key="1">
    <source>
        <dbReference type="Pfam" id="PF13649"/>
    </source>
</evidence>
<dbReference type="PANTHER" id="PTHR43675:SF30">
    <property type="entry name" value="CYCLOPROPANE-FATTY-ACYL-PHOSPHOLIPID SYNTHASE"/>
    <property type="match status" value="1"/>
</dbReference>
<dbReference type="Pfam" id="PF13649">
    <property type="entry name" value="Methyltransf_25"/>
    <property type="match status" value="1"/>
</dbReference>
<dbReference type="EMBL" id="JAJKFW010000006">
    <property type="protein sequence ID" value="MCC9641254.1"/>
    <property type="molecule type" value="Genomic_DNA"/>
</dbReference>
<organism evidence="2 3">
    <name type="scientific">Rhodopirellula halodulae</name>
    <dbReference type="NCBI Taxonomy" id="2894198"/>
    <lineage>
        <taxon>Bacteria</taxon>
        <taxon>Pseudomonadati</taxon>
        <taxon>Planctomycetota</taxon>
        <taxon>Planctomycetia</taxon>
        <taxon>Pirellulales</taxon>
        <taxon>Pirellulaceae</taxon>
        <taxon>Rhodopirellula</taxon>
    </lineage>
</organism>
<dbReference type="CDD" id="cd02440">
    <property type="entry name" value="AdoMet_MTases"/>
    <property type="match status" value="1"/>
</dbReference>
<keyword evidence="2" id="KW-0808">Transferase</keyword>
<name>A0ABS8NCI1_9BACT</name>
<dbReference type="Gene3D" id="3.40.50.150">
    <property type="entry name" value="Vaccinia Virus protein VP39"/>
    <property type="match status" value="1"/>
</dbReference>
<evidence type="ECO:0000313" key="2">
    <source>
        <dbReference type="EMBL" id="MCC9641254.1"/>
    </source>
</evidence>
<keyword evidence="2" id="KW-0489">Methyltransferase</keyword>
<dbReference type="Proteomes" id="UP001430306">
    <property type="component" value="Unassembled WGS sequence"/>
</dbReference>
<reference evidence="2" key="1">
    <citation type="submission" date="2021-11" db="EMBL/GenBank/DDBJ databases">
        <title>Genome sequence.</title>
        <authorList>
            <person name="Sun Q."/>
        </authorList>
    </citation>
    <scope>NUCLEOTIDE SEQUENCE</scope>
    <source>
        <strain evidence="2">JC740</strain>
    </source>
</reference>
<sequence>MNPVTEDEPRDFFFEAYDRENIAYGMQPSLELAAYLRQVVAPTSDEAQSNKDGCGHALDLGAGAGRDTLALAAAGFNVTSVDVSERGLDRIRERAVKAELSDRVQTLVCDVRELDIAAGRYSAIIGTTVLDHIPAADAPRVWQNMCDGLTSHGVLYVQVHTTEDPGSDQAPGKDSNQPVSETADAVINYFRPNQLIEWAVAPSSGLRVLRYEERLEWDTTHGAPHQHGKAVLLAVRQGFHPDWFGQPAAFPRPNVPQNHE</sequence>
<comment type="caution">
    <text evidence="2">The sequence shown here is derived from an EMBL/GenBank/DDBJ whole genome shotgun (WGS) entry which is preliminary data.</text>
</comment>
<accession>A0ABS8NCI1</accession>
<dbReference type="PANTHER" id="PTHR43675">
    <property type="entry name" value="ARSENITE METHYLTRANSFERASE"/>
    <property type="match status" value="1"/>
</dbReference>
<dbReference type="InterPro" id="IPR041698">
    <property type="entry name" value="Methyltransf_25"/>
</dbReference>
<dbReference type="InterPro" id="IPR029063">
    <property type="entry name" value="SAM-dependent_MTases_sf"/>
</dbReference>
<dbReference type="InterPro" id="IPR026669">
    <property type="entry name" value="Arsenite_MeTrfase-like"/>
</dbReference>
<gene>
    <name evidence="2" type="ORF">LOC71_03135</name>
</gene>
<proteinExistence type="predicted"/>
<evidence type="ECO:0000313" key="3">
    <source>
        <dbReference type="Proteomes" id="UP001430306"/>
    </source>
</evidence>
<protein>
    <submittedName>
        <fullName evidence="2">Class I SAM-dependent methyltransferase</fullName>
    </submittedName>
</protein>
<feature type="domain" description="Methyltransferase" evidence="1">
    <location>
        <begin position="58"/>
        <end position="153"/>
    </location>
</feature>
<dbReference type="GO" id="GO:0008168">
    <property type="term" value="F:methyltransferase activity"/>
    <property type="evidence" value="ECO:0007669"/>
    <property type="project" value="UniProtKB-KW"/>
</dbReference>
<dbReference type="GO" id="GO:0032259">
    <property type="term" value="P:methylation"/>
    <property type="evidence" value="ECO:0007669"/>
    <property type="project" value="UniProtKB-KW"/>
</dbReference>